<organism evidence="1 2">
    <name type="scientific">Marinobacter vinifirmus</name>
    <dbReference type="NCBI Taxonomy" id="355591"/>
    <lineage>
        <taxon>Bacteria</taxon>
        <taxon>Pseudomonadati</taxon>
        <taxon>Pseudomonadota</taxon>
        <taxon>Gammaproteobacteria</taxon>
        <taxon>Pseudomonadales</taxon>
        <taxon>Marinobacteraceae</taxon>
        <taxon>Marinobacter</taxon>
    </lineage>
</organism>
<dbReference type="AlphaFoldDB" id="A0A558B6L3"/>
<dbReference type="EMBL" id="VMRX01000034">
    <property type="protein sequence ID" value="TVT32150.1"/>
    <property type="molecule type" value="Genomic_DNA"/>
</dbReference>
<reference evidence="1 2" key="1">
    <citation type="submission" date="2019-07" db="EMBL/GenBank/DDBJ databases">
        <title>The pathways for chlorine oxyanion respiration interact through the shared metabolite chlorate.</title>
        <authorList>
            <person name="Barnum T.P."/>
            <person name="Cheng Y."/>
            <person name="Hill K.A."/>
            <person name="Lucas L.N."/>
            <person name="Carlson H.K."/>
            <person name="Coates J.D."/>
        </authorList>
    </citation>
    <scope>NUCLEOTIDE SEQUENCE [LARGE SCALE GENOMIC DNA]</scope>
    <source>
        <strain evidence="1">UCB</strain>
    </source>
</reference>
<sequence>MKLPLVDTFSPTHEIWETRDPTFDEILAAGNPHLRIPIILKASISNAYDAATHMAKVGADNRLGNFINDALDNSVAYRSWRQAMPSKTPDGLSRYQKRYPHCNFEQVSAEIEAVGHVLSEGQCLFHAGLWPTNDNRLLTDRPLSTSFCPQVALRNADHKGKGYDADRIDLFVLRATNPKTKVFAYRRKGTNLGHENEVVFAAGAELSLRSAVPVNSNYPAGKYGFPDKRILVRVLEIDIS</sequence>
<comment type="caution">
    <text evidence="1">The sequence shown here is derived from an EMBL/GenBank/DDBJ whole genome shotgun (WGS) entry which is preliminary data.</text>
</comment>
<evidence type="ECO:0000313" key="2">
    <source>
        <dbReference type="Proteomes" id="UP000319142"/>
    </source>
</evidence>
<gene>
    <name evidence="1" type="ORF">FHK81_12880</name>
</gene>
<dbReference type="Proteomes" id="UP000319142">
    <property type="component" value="Unassembled WGS sequence"/>
</dbReference>
<protein>
    <submittedName>
        <fullName evidence="1">Uncharacterized protein</fullName>
    </submittedName>
</protein>
<name>A0A558B6L3_9GAMM</name>
<proteinExistence type="predicted"/>
<evidence type="ECO:0000313" key="1">
    <source>
        <dbReference type="EMBL" id="TVT32150.1"/>
    </source>
</evidence>
<accession>A0A558B6L3</accession>
<dbReference type="RefSeq" id="WP_273134111.1">
    <property type="nucleotide sequence ID" value="NZ_VMRX01000034.1"/>
</dbReference>